<evidence type="ECO:0000313" key="2">
    <source>
        <dbReference type="Proteomes" id="UP000824533"/>
    </source>
</evidence>
<proteinExistence type="predicted"/>
<comment type="caution">
    <text evidence="1">The sequence shown here is derived from an EMBL/GenBank/DDBJ whole genome shotgun (WGS) entry which is preliminary data.</text>
</comment>
<evidence type="ECO:0000313" key="1">
    <source>
        <dbReference type="EMBL" id="KAJ0171429.1"/>
    </source>
</evidence>
<dbReference type="Proteomes" id="UP000824533">
    <property type="component" value="Linkage Group LG24"/>
</dbReference>
<organism evidence="1 2">
    <name type="scientific">Dendrolimus kikuchii</name>
    <dbReference type="NCBI Taxonomy" id="765133"/>
    <lineage>
        <taxon>Eukaryota</taxon>
        <taxon>Metazoa</taxon>
        <taxon>Ecdysozoa</taxon>
        <taxon>Arthropoda</taxon>
        <taxon>Hexapoda</taxon>
        <taxon>Insecta</taxon>
        <taxon>Pterygota</taxon>
        <taxon>Neoptera</taxon>
        <taxon>Endopterygota</taxon>
        <taxon>Lepidoptera</taxon>
        <taxon>Glossata</taxon>
        <taxon>Ditrysia</taxon>
        <taxon>Bombycoidea</taxon>
        <taxon>Lasiocampidae</taxon>
        <taxon>Dendrolimus</taxon>
    </lineage>
</organism>
<reference evidence="1 2" key="1">
    <citation type="journal article" date="2021" name="Front. Genet.">
        <title>Chromosome-Level Genome Assembly Reveals Significant Gene Expansion in the Toll and IMD Signaling Pathways of Dendrolimus kikuchii.</title>
        <authorList>
            <person name="Zhou J."/>
            <person name="Wu P."/>
            <person name="Xiong Z."/>
            <person name="Liu N."/>
            <person name="Zhao N."/>
            <person name="Ji M."/>
            <person name="Qiu Y."/>
            <person name="Yang B."/>
        </authorList>
    </citation>
    <scope>NUCLEOTIDE SEQUENCE [LARGE SCALE GENOMIC DNA]</scope>
    <source>
        <strain evidence="1">Ann1</strain>
    </source>
</reference>
<gene>
    <name evidence="1" type="ORF">K1T71_012979</name>
</gene>
<name>A0ACC1CJ03_9NEOP</name>
<accession>A0ACC1CJ03</accession>
<sequence length="112" mass="11742">MGSLTILLSFVVVSMAISYAESAGSCPLPSKVYGCSPKCVQNYDCKNGKICCSNSCNAKSCSEPAPYGNSGATGSNKYSGTGTGTYCDNVKCNAYEVCKMDPATKRMKCSRP</sequence>
<protein>
    <submittedName>
        <fullName evidence="1">Uncharacterized protein</fullName>
    </submittedName>
</protein>
<dbReference type="EMBL" id="CM034410">
    <property type="protein sequence ID" value="KAJ0171429.1"/>
    <property type="molecule type" value="Genomic_DNA"/>
</dbReference>
<keyword evidence="2" id="KW-1185">Reference proteome</keyword>